<dbReference type="Pfam" id="PF00266">
    <property type="entry name" value="Aminotran_5"/>
    <property type="match status" value="1"/>
</dbReference>
<dbReference type="HAMAP" id="MF_01376">
    <property type="entry name" value="PhnW_aminotrans_5"/>
    <property type="match status" value="1"/>
</dbReference>
<dbReference type="SUPFAM" id="SSF53383">
    <property type="entry name" value="PLP-dependent transferases"/>
    <property type="match status" value="1"/>
</dbReference>
<feature type="domain" description="Aminotransferase class V" evidence="10">
    <location>
        <begin position="110"/>
        <end position="300"/>
    </location>
</feature>
<dbReference type="OrthoDB" id="9766472at2"/>
<protein>
    <recommendedName>
        <fullName evidence="7">2-aminoethylphosphonate--pyruvate transaminase</fullName>
        <ecNumber evidence="7">2.6.1.37</ecNumber>
    </recommendedName>
    <alternativeName>
        <fullName evidence="7">2-aminoethylphosphonate aminotransferase</fullName>
    </alternativeName>
    <alternativeName>
        <fullName evidence="7">AEP transaminase</fullName>
        <shortName evidence="7">AEPT</shortName>
    </alternativeName>
</protein>
<dbReference type="NCBIfam" id="TIGR02326">
    <property type="entry name" value="transamin_PhnW"/>
    <property type="match status" value="1"/>
</dbReference>
<dbReference type="InterPro" id="IPR015424">
    <property type="entry name" value="PyrdxlP-dep_Trfase"/>
</dbReference>
<accession>A0A368TN09</accession>
<keyword evidence="3 7" id="KW-0808">Transferase</keyword>
<evidence type="ECO:0000256" key="2">
    <source>
        <dbReference type="ARBA" id="ARBA00022576"/>
    </source>
</evidence>
<evidence type="ECO:0000256" key="4">
    <source>
        <dbReference type="ARBA" id="ARBA00022898"/>
    </source>
</evidence>
<feature type="modified residue" description="N6-(pyridoxal phosphate)lysine" evidence="7 9">
    <location>
        <position position="202"/>
    </location>
</feature>
<comment type="cofactor">
    <cofactor evidence="1 7 9">
        <name>pyridoxal 5'-phosphate</name>
        <dbReference type="ChEBI" id="CHEBI:597326"/>
    </cofactor>
</comment>
<comment type="similarity">
    <text evidence="7">Belongs to the class-V pyridoxal-phosphate-dependent aminotransferase family. PhnW subfamily.</text>
</comment>
<feature type="binding site" evidence="8">
    <location>
        <position position="347"/>
    </location>
    <ligand>
        <name>substrate</name>
    </ligand>
</feature>
<organism evidence="11 12">
    <name type="scientific">Vreelandella rituensis</name>
    <dbReference type="NCBI Taxonomy" id="2282306"/>
    <lineage>
        <taxon>Bacteria</taxon>
        <taxon>Pseudomonadati</taxon>
        <taxon>Pseudomonadota</taxon>
        <taxon>Gammaproteobacteria</taxon>
        <taxon>Oceanospirillales</taxon>
        <taxon>Halomonadaceae</taxon>
        <taxon>Vreelandella</taxon>
    </lineage>
</organism>
<sequence length="391" mass="42959">MTFTHDQALFEKTPYLLTPGPLSTSVATKNAMQQDWGSWDSDFNTITADIRRQLLSMAGDDDDAFVCVPMQGSGTFAVEATLASITDSTKPTLVLSNGAYGKRAAQILSYLGRPVQVLDKGDYLPPLPEEVDAWLTAHPEIATVVLIHCETSSGILNPLEAIADVVALHGKRFIVDAMSSFGAVPINVQRIQLDALVSSANKCIEGVPGFGFVIIHREVLKTSENRSHSLSLDLHAQWSYMERTGQWRFTPPTHTVMAFHQALAQHQAEGGVAGRLARYTQNRDVLVEGMRQRGFQTLLDDAWLSPIITTFFSPRDPNFAFARFYAALKARGFIIYPGKLTEVESFRIGHIGQVDSNVMNALLVAIDESLNEMDVTDTRPPQAAYSMGELA</sequence>
<dbReference type="PANTHER" id="PTHR42778:SF1">
    <property type="entry name" value="2-AMINOETHYLPHOSPHONATE--PYRUVATE TRANSAMINASE"/>
    <property type="match status" value="1"/>
</dbReference>
<dbReference type="AlphaFoldDB" id="A0A368TN09"/>
<gene>
    <name evidence="7" type="primary">phnW</name>
    <name evidence="11" type="ORF">DU506_19410</name>
</gene>
<keyword evidence="5 7" id="KW-0670">Pyruvate</keyword>
<evidence type="ECO:0000256" key="3">
    <source>
        <dbReference type="ARBA" id="ARBA00022679"/>
    </source>
</evidence>
<comment type="function">
    <text evidence="7">Involved in phosphonate degradation.</text>
</comment>
<evidence type="ECO:0000313" key="12">
    <source>
        <dbReference type="Proteomes" id="UP000253204"/>
    </source>
</evidence>
<name>A0A368TN09_9GAMM</name>
<keyword evidence="12" id="KW-1185">Reference proteome</keyword>
<comment type="subunit">
    <text evidence="7">Homodimer.</text>
</comment>
<reference evidence="11 12" key="1">
    <citation type="submission" date="2018-07" db="EMBL/GenBank/DDBJ databases">
        <title>Halomonas rutogse sp. nov., isolated from Lake TangqianCo on Tibetan Plateau.</title>
        <authorList>
            <person name="Lu H."/>
            <person name="Xing P."/>
            <person name="Wu Q."/>
        </authorList>
    </citation>
    <scope>NUCLEOTIDE SEQUENCE [LARGE SCALE GENOMIC DNA]</scope>
    <source>
        <strain evidence="11 12">TQ8S</strain>
    </source>
</reference>
<dbReference type="Gene3D" id="3.90.1150.10">
    <property type="entry name" value="Aspartate Aminotransferase, domain 1"/>
    <property type="match status" value="1"/>
</dbReference>
<dbReference type="GO" id="GO:0047304">
    <property type="term" value="F:2-aminoethylphosphonate-pyruvate transaminase activity"/>
    <property type="evidence" value="ECO:0007669"/>
    <property type="project" value="UniProtKB-UniRule"/>
</dbReference>
<dbReference type="InterPro" id="IPR000192">
    <property type="entry name" value="Aminotrans_V_dom"/>
</dbReference>
<evidence type="ECO:0000256" key="6">
    <source>
        <dbReference type="ARBA" id="ARBA00049460"/>
    </source>
</evidence>
<evidence type="ECO:0000259" key="10">
    <source>
        <dbReference type="Pfam" id="PF00266"/>
    </source>
</evidence>
<dbReference type="InterPro" id="IPR015422">
    <property type="entry name" value="PyrdxlP-dep_Trfase_small"/>
</dbReference>
<dbReference type="Proteomes" id="UP000253204">
    <property type="component" value="Unassembled WGS sequence"/>
</dbReference>
<dbReference type="InterPro" id="IPR015421">
    <property type="entry name" value="PyrdxlP-dep_Trfase_major"/>
</dbReference>
<keyword evidence="4 7" id="KW-0663">Pyridoxal phosphate</keyword>
<dbReference type="EMBL" id="QPIJ01000078">
    <property type="protein sequence ID" value="RCV85981.1"/>
    <property type="molecule type" value="Genomic_DNA"/>
</dbReference>
<evidence type="ECO:0000256" key="9">
    <source>
        <dbReference type="PIRSR" id="PIRSR000524-50"/>
    </source>
</evidence>
<dbReference type="InterPro" id="IPR024169">
    <property type="entry name" value="SP_NH2Trfase/AEP_transaminase"/>
</dbReference>
<dbReference type="GO" id="GO:0019700">
    <property type="term" value="P:organic phosphonate catabolic process"/>
    <property type="evidence" value="ECO:0007669"/>
    <property type="project" value="UniProtKB-UniRule"/>
</dbReference>
<dbReference type="EC" id="2.6.1.37" evidence="7"/>
<comment type="catalytic activity">
    <reaction evidence="6 7">
        <text>(2-aminoethyl)phosphonate + pyruvate = phosphonoacetaldehyde + L-alanine</text>
        <dbReference type="Rhea" id="RHEA:17021"/>
        <dbReference type="ChEBI" id="CHEBI:15361"/>
        <dbReference type="ChEBI" id="CHEBI:57418"/>
        <dbReference type="ChEBI" id="CHEBI:57972"/>
        <dbReference type="ChEBI" id="CHEBI:58383"/>
        <dbReference type="EC" id="2.6.1.37"/>
    </reaction>
</comment>
<dbReference type="RefSeq" id="WP_114488517.1">
    <property type="nucleotide sequence ID" value="NZ_CBCSHM010000081.1"/>
</dbReference>
<dbReference type="PANTHER" id="PTHR42778">
    <property type="entry name" value="2-AMINOETHYLPHOSPHONATE--PYRUVATE TRANSAMINASE"/>
    <property type="match status" value="1"/>
</dbReference>
<dbReference type="NCBIfam" id="NF010006">
    <property type="entry name" value="PRK13479.1"/>
    <property type="match status" value="1"/>
</dbReference>
<dbReference type="InterPro" id="IPR012703">
    <property type="entry name" value="NH2EtPonate_pyrv_transaminase"/>
</dbReference>
<evidence type="ECO:0000256" key="5">
    <source>
        <dbReference type="ARBA" id="ARBA00023317"/>
    </source>
</evidence>
<keyword evidence="2 7" id="KW-0032">Aminotransferase</keyword>
<evidence type="ECO:0000313" key="11">
    <source>
        <dbReference type="EMBL" id="RCV85981.1"/>
    </source>
</evidence>
<proteinExistence type="inferred from homology"/>
<dbReference type="Gene3D" id="3.40.640.10">
    <property type="entry name" value="Type I PLP-dependent aspartate aminotransferase-like (Major domain)"/>
    <property type="match status" value="1"/>
</dbReference>
<evidence type="ECO:0000256" key="7">
    <source>
        <dbReference type="HAMAP-Rule" id="MF_01376"/>
    </source>
</evidence>
<comment type="caution">
    <text evidence="11">The sequence shown here is derived from an EMBL/GenBank/DDBJ whole genome shotgun (WGS) entry which is preliminary data.</text>
</comment>
<evidence type="ECO:0000256" key="8">
    <source>
        <dbReference type="PIRSR" id="PIRSR000524-1"/>
    </source>
</evidence>
<evidence type="ECO:0000256" key="1">
    <source>
        <dbReference type="ARBA" id="ARBA00001933"/>
    </source>
</evidence>
<dbReference type="PIRSF" id="PIRSF000524">
    <property type="entry name" value="SPT"/>
    <property type="match status" value="1"/>
</dbReference>
<dbReference type="NCBIfam" id="TIGR03301">
    <property type="entry name" value="PhnW-AepZ"/>
    <property type="match status" value="1"/>
</dbReference>